<dbReference type="OrthoDB" id="9807815at2"/>
<keyword evidence="3 6" id="KW-0812">Transmembrane</keyword>
<dbReference type="PANTHER" id="PTHR38459">
    <property type="entry name" value="PROPHAGE BACTOPRENOL-LINKED GLUCOSE TRANSLOCASE HOMOLOG"/>
    <property type="match status" value="1"/>
</dbReference>
<feature type="transmembrane region" description="Helical" evidence="6">
    <location>
        <begin position="12"/>
        <end position="33"/>
    </location>
</feature>
<comment type="caution">
    <text evidence="8">The sequence shown here is derived from an EMBL/GenBank/DDBJ whole genome shotgun (WGS) entry which is preliminary data.</text>
</comment>
<keyword evidence="9" id="KW-1185">Reference proteome</keyword>
<feature type="transmembrane region" description="Helical" evidence="6">
    <location>
        <begin position="76"/>
        <end position="98"/>
    </location>
</feature>
<accession>A0A4U6QG92</accession>
<reference evidence="8 9" key="1">
    <citation type="submission" date="2019-05" db="EMBL/GenBank/DDBJ databases">
        <title>Nakamurella sp. N5BH11, whole genome shotgun sequence.</title>
        <authorList>
            <person name="Tuo L."/>
        </authorList>
    </citation>
    <scope>NUCLEOTIDE SEQUENCE [LARGE SCALE GENOMIC DNA]</scope>
    <source>
        <strain evidence="8 9">N5BH11</strain>
    </source>
</reference>
<comment type="similarity">
    <text evidence="2">Belongs to the GtrA family.</text>
</comment>
<dbReference type="PANTHER" id="PTHR38459:SF1">
    <property type="entry name" value="PROPHAGE BACTOPRENOL-LINKED GLUCOSE TRANSLOCASE HOMOLOG"/>
    <property type="match status" value="1"/>
</dbReference>
<evidence type="ECO:0000256" key="6">
    <source>
        <dbReference type="SAM" id="Phobius"/>
    </source>
</evidence>
<dbReference type="AlphaFoldDB" id="A0A4U6QG92"/>
<dbReference type="GO" id="GO:0000271">
    <property type="term" value="P:polysaccharide biosynthetic process"/>
    <property type="evidence" value="ECO:0007669"/>
    <property type="project" value="InterPro"/>
</dbReference>
<proteinExistence type="inferred from homology"/>
<evidence type="ECO:0000259" key="7">
    <source>
        <dbReference type="Pfam" id="PF04138"/>
    </source>
</evidence>
<dbReference type="Pfam" id="PF04138">
    <property type="entry name" value="GtrA_DPMS_TM"/>
    <property type="match status" value="1"/>
</dbReference>
<dbReference type="GO" id="GO:0005886">
    <property type="term" value="C:plasma membrane"/>
    <property type="evidence" value="ECO:0007669"/>
    <property type="project" value="TreeGrafter"/>
</dbReference>
<evidence type="ECO:0000256" key="1">
    <source>
        <dbReference type="ARBA" id="ARBA00004141"/>
    </source>
</evidence>
<evidence type="ECO:0000313" key="8">
    <source>
        <dbReference type="EMBL" id="TKV59039.1"/>
    </source>
</evidence>
<gene>
    <name evidence="8" type="ORF">FDO65_15425</name>
</gene>
<sequence>MPAKYRELAKFAVVGGVSYIVDIGLFTFLSHTVLENKVITAKAISILVATVVSYVLNREWSFSNRGGRERHHEAMLFFAVNGTALLVNLIPLAISQYVLGFNTMNHTRLFVSISDFIAANIVGTLLGMAFRFWAYRRWVFPDEMVEVDQEIHEVVEKRKGHRQDPGTSDLPPAV</sequence>
<protein>
    <submittedName>
        <fullName evidence="8">GtrA family protein</fullName>
    </submittedName>
</protein>
<feature type="domain" description="GtrA/DPMS transmembrane" evidence="7">
    <location>
        <begin position="10"/>
        <end position="140"/>
    </location>
</feature>
<dbReference type="EMBL" id="SZZH01000003">
    <property type="protein sequence ID" value="TKV59039.1"/>
    <property type="molecule type" value="Genomic_DNA"/>
</dbReference>
<keyword evidence="5 6" id="KW-0472">Membrane</keyword>
<evidence type="ECO:0000256" key="4">
    <source>
        <dbReference type="ARBA" id="ARBA00022989"/>
    </source>
</evidence>
<keyword evidence="4 6" id="KW-1133">Transmembrane helix</keyword>
<evidence type="ECO:0000256" key="2">
    <source>
        <dbReference type="ARBA" id="ARBA00009399"/>
    </source>
</evidence>
<feature type="transmembrane region" description="Helical" evidence="6">
    <location>
        <begin position="110"/>
        <end position="134"/>
    </location>
</feature>
<dbReference type="InterPro" id="IPR007267">
    <property type="entry name" value="GtrA_DPMS_TM"/>
</dbReference>
<feature type="transmembrane region" description="Helical" evidence="6">
    <location>
        <begin position="39"/>
        <end position="56"/>
    </location>
</feature>
<dbReference type="Proteomes" id="UP000306985">
    <property type="component" value="Unassembled WGS sequence"/>
</dbReference>
<dbReference type="InterPro" id="IPR051401">
    <property type="entry name" value="GtrA_CellWall_Glycosyl"/>
</dbReference>
<evidence type="ECO:0000313" key="9">
    <source>
        <dbReference type="Proteomes" id="UP000306985"/>
    </source>
</evidence>
<comment type="subcellular location">
    <subcellularLocation>
        <location evidence="1">Membrane</location>
        <topology evidence="1">Multi-pass membrane protein</topology>
    </subcellularLocation>
</comment>
<organism evidence="8 9">
    <name type="scientific">Nakamurella flava</name>
    <dbReference type="NCBI Taxonomy" id="2576308"/>
    <lineage>
        <taxon>Bacteria</taxon>
        <taxon>Bacillati</taxon>
        <taxon>Actinomycetota</taxon>
        <taxon>Actinomycetes</taxon>
        <taxon>Nakamurellales</taxon>
        <taxon>Nakamurellaceae</taxon>
        <taxon>Nakamurella</taxon>
    </lineage>
</organism>
<evidence type="ECO:0000256" key="5">
    <source>
        <dbReference type="ARBA" id="ARBA00023136"/>
    </source>
</evidence>
<name>A0A4U6QG92_9ACTN</name>
<evidence type="ECO:0000256" key="3">
    <source>
        <dbReference type="ARBA" id="ARBA00022692"/>
    </source>
</evidence>